<evidence type="ECO:0000256" key="3">
    <source>
        <dbReference type="ARBA" id="ARBA00022475"/>
    </source>
</evidence>
<feature type="region of interest" description="Disordered" evidence="7">
    <location>
        <begin position="1"/>
        <end position="25"/>
    </location>
</feature>
<reference evidence="9" key="2">
    <citation type="submission" date="2020-09" db="EMBL/GenBank/DDBJ databases">
        <authorList>
            <person name="Sun Q."/>
            <person name="Kim S."/>
        </authorList>
    </citation>
    <scope>NUCLEOTIDE SEQUENCE</scope>
    <source>
        <strain evidence="9">KCTC 42731</strain>
    </source>
</reference>
<evidence type="ECO:0000256" key="2">
    <source>
        <dbReference type="ARBA" id="ARBA00006386"/>
    </source>
</evidence>
<evidence type="ECO:0000256" key="1">
    <source>
        <dbReference type="ARBA" id="ARBA00004651"/>
    </source>
</evidence>
<dbReference type="InterPro" id="IPR052923">
    <property type="entry name" value="UPF0718"/>
</dbReference>
<comment type="subcellular location">
    <subcellularLocation>
        <location evidence="1">Cell membrane</location>
        <topology evidence="1">Multi-pass membrane protein</topology>
    </subcellularLocation>
</comment>
<feature type="transmembrane region" description="Helical" evidence="8">
    <location>
        <begin position="250"/>
        <end position="269"/>
    </location>
</feature>
<evidence type="ECO:0000256" key="4">
    <source>
        <dbReference type="ARBA" id="ARBA00022692"/>
    </source>
</evidence>
<dbReference type="RefSeq" id="WP_189773492.1">
    <property type="nucleotide sequence ID" value="NZ_BNCK01000009.1"/>
</dbReference>
<dbReference type="GO" id="GO:0005886">
    <property type="term" value="C:plasma membrane"/>
    <property type="evidence" value="ECO:0007669"/>
    <property type="project" value="UniProtKB-SubCell"/>
</dbReference>
<dbReference type="AlphaFoldDB" id="A0A919BNV9"/>
<evidence type="ECO:0000256" key="6">
    <source>
        <dbReference type="ARBA" id="ARBA00023136"/>
    </source>
</evidence>
<gene>
    <name evidence="9" type="ORF">GCM10017161_35620</name>
</gene>
<reference evidence="9" key="1">
    <citation type="journal article" date="2014" name="Int. J. Syst. Evol. Microbiol.">
        <title>Complete genome sequence of Corynebacterium casei LMG S-19264T (=DSM 44701T), isolated from a smear-ripened cheese.</title>
        <authorList>
            <consortium name="US DOE Joint Genome Institute (JGI-PGF)"/>
            <person name="Walter F."/>
            <person name="Albersmeier A."/>
            <person name="Kalinowski J."/>
            <person name="Ruckert C."/>
        </authorList>
    </citation>
    <scope>NUCLEOTIDE SEQUENCE</scope>
    <source>
        <strain evidence="9">KCTC 42731</strain>
    </source>
</reference>
<feature type="transmembrane region" description="Helical" evidence="8">
    <location>
        <begin position="80"/>
        <end position="96"/>
    </location>
</feature>
<keyword evidence="5 8" id="KW-1133">Transmembrane helix</keyword>
<comment type="caution">
    <text evidence="9">The sequence shown here is derived from an EMBL/GenBank/DDBJ whole genome shotgun (WGS) entry which is preliminary data.</text>
</comment>
<dbReference type="InterPro" id="IPR005524">
    <property type="entry name" value="DUF318"/>
</dbReference>
<evidence type="ECO:0000313" key="9">
    <source>
        <dbReference type="EMBL" id="GHG03282.1"/>
    </source>
</evidence>
<dbReference type="Pfam" id="PF03773">
    <property type="entry name" value="ArsP_1"/>
    <property type="match status" value="1"/>
</dbReference>
<feature type="transmembrane region" description="Helical" evidence="8">
    <location>
        <begin position="275"/>
        <end position="295"/>
    </location>
</feature>
<evidence type="ECO:0000256" key="5">
    <source>
        <dbReference type="ARBA" id="ARBA00022989"/>
    </source>
</evidence>
<accession>A0A919BNV9</accession>
<keyword evidence="6 8" id="KW-0472">Membrane</keyword>
<feature type="compositionally biased region" description="Basic and acidic residues" evidence="7">
    <location>
        <begin position="8"/>
        <end position="24"/>
    </location>
</feature>
<feature type="transmembrane region" description="Helical" evidence="8">
    <location>
        <begin position="176"/>
        <end position="195"/>
    </location>
</feature>
<evidence type="ECO:0008006" key="11">
    <source>
        <dbReference type="Google" id="ProtNLM"/>
    </source>
</evidence>
<feature type="transmembrane region" description="Helical" evidence="8">
    <location>
        <begin position="116"/>
        <end position="138"/>
    </location>
</feature>
<evidence type="ECO:0000256" key="7">
    <source>
        <dbReference type="SAM" id="MobiDB-lite"/>
    </source>
</evidence>
<keyword evidence="10" id="KW-1185">Reference proteome</keyword>
<dbReference type="Proteomes" id="UP000623842">
    <property type="component" value="Unassembled WGS sequence"/>
</dbReference>
<feature type="transmembrane region" description="Helical" evidence="8">
    <location>
        <begin position="41"/>
        <end position="59"/>
    </location>
</feature>
<feature type="transmembrane region" description="Helical" evidence="8">
    <location>
        <begin position="346"/>
        <end position="365"/>
    </location>
</feature>
<keyword evidence="4 8" id="KW-0812">Transmembrane</keyword>
<feature type="transmembrane region" description="Helical" evidence="8">
    <location>
        <begin position="150"/>
        <end position="170"/>
    </location>
</feature>
<sequence>MSNCCGSEKQHSHPPADTHQHEETTALTSCCPSESKEQFDWLLWGSTALVFIAFVGFWFQTPSSDWTYIMSQTTVEMLSAMWIGMALGVIAVGWLNRVPRDVVIGTIGQGHTTKGLFRATFAGLFLDLCNHGILMVGMKLYERGASLGQVMAFIIASPWNSFTLTLILIGLVGWQWTLAFILLSLVIAWISGYIFDQLEIKGVLPANPNQHTLSDDFKLKPALKALAKDADYSPKATLNMLVDGFKGSRMVFRWVMVGIVLVALVRAFVPAESFNIWFGATTAGLFLTLIAATIIEVCSEGSTPIAADLITRANAPGNAFTFLMAGASTDYTEVMVIKDTMKSWKIALYLPLITVPQVLVIGWLINQSV</sequence>
<dbReference type="PANTHER" id="PTHR34184">
    <property type="entry name" value="UPF0718 PROTEIN YCGR"/>
    <property type="match status" value="1"/>
</dbReference>
<name>A0A919BNV9_9GAMM</name>
<organism evidence="9 10">
    <name type="scientific">Thalassotalea marina</name>
    <dbReference type="NCBI Taxonomy" id="1673741"/>
    <lineage>
        <taxon>Bacteria</taxon>
        <taxon>Pseudomonadati</taxon>
        <taxon>Pseudomonadota</taxon>
        <taxon>Gammaproteobacteria</taxon>
        <taxon>Alteromonadales</taxon>
        <taxon>Colwelliaceae</taxon>
        <taxon>Thalassotalea</taxon>
    </lineage>
</organism>
<proteinExistence type="inferred from homology"/>
<protein>
    <recommendedName>
        <fullName evidence="11">ATPase</fullName>
    </recommendedName>
</protein>
<comment type="similarity">
    <text evidence="2">Belongs to the UPF0718 family.</text>
</comment>
<dbReference type="EMBL" id="BNCK01000009">
    <property type="protein sequence ID" value="GHG03282.1"/>
    <property type="molecule type" value="Genomic_DNA"/>
</dbReference>
<evidence type="ECO:0000256" key="8">
    <source>
        <dbReference type="SAM" id="Phobius"/>
    </source>
</evidence>
<dbReference type="PANTHER" id="PTHR34184:SF4">
    <property type="entry name" value="UPF0718 PROTEIN YCGR"/>
    <property type="match status" value="1"/>
</dbReference>
<keyword evidence="3" id="KW-1003">Cell membrane</keyword>
<evidence type="ECO:0000313" key="10">
    <source>
        <dbReference type="Proteomes" id="UP000623842"/>
    </source>
</evidence>